<sequence length="538" mass="59925">MPLRTHLAALDATASLYPSRPVFKVPRLASPGSDEIEEWSSISYSQFKSDVDLYAKYWARTLAADGLPPRTTVGLWLGGMSYIDVLHIYGLTRAGYIPQLFSLRLPNPDVVYELLQRAHAKALIYETSFANTVSDCPLPTHVALEVREEDVEGAVLPPREDPVNGDDIVVIFHTSGSTSGSPKLVPCNYTWLDAMISKAYHTTKPKNIGRQDISVWMGSMCHIAQNFMLFGSIQHGSCTVQPTKIAFSSDELIDMVTRCGLNRLNQFATFLATQLRNSHHNPKLLGVLQNLDEVVYSGLMLPPDDERWAYDKGILLRNLFGNTECGAMLLSVGGRGADTRLLQPIEGTDYGFFPLSSASENKSEHVDANSQLLELVILSSSPDCPDRSLRNADGHYHTGDLFLELKPGHYIARGRDDDWIKSENSLRCDTKAIEDNVRATCGDLVSDCIVVGNGRPSPALFVEPKIDVSPEVLRRDIIRRIRHFHSRRYLHERITSAEFIFVVAKGTLPRTATKGNIRRKAVEETYRAELDAVFGMSF</sequence>
<proteinExistence type="inferred from homology"/>
<dbReference type="Proteomes" id="UP000309038">
    <property type="component" value="Unassembled WGS sequence"/>
</dbReference>
<dbReference type="Pfam" id="PF00501">
    <property type="entry name" value="AMP-binding"/>
    <property type="match status" value="1"/>
</dbReference>
<comment type="caution">
    <text evidence="3">The sequence shown here is derived from an EMBL/GenBank/DDBJ whole genome shotgun (WGS) entry which is preliminary data.</text>
</comment>
<evidence type="ECO:0000256" key="1">
    <source>
        <dbReference type="ARBA" id="ARBA00006432"/>
    </source>
</evidence>
<dbReference type="GO" id="GO:0031956">
    <property type="term" value="F:medium-chain fatty acid-CoA ligase activity"/>
    <property type="evidence" value="ECO:0007669"/>
    <property type="project" value="TreeGrafter"/>
</dbReference>
<dbReference type="PANTHER" id="PTHR43201">
    <property type="entry name" value="ACYL-COA SYNTHETASE"/>
    <property type="match status" value="1"/>
</dbReference>
<reference evidence="3 4" key="1">
    <citation type="submission" date="2019-02" db="EMBL/GenBank/DDBJ databases">
        <title>Genome sequencing of the rare red list fungi Phlebia centrifuga.</title>
        <authorList>
            <person name="Buettner E."/>
            <person name="Kellner H."/>
        </authorList>
    </citation>
    <scope>NUCLEOTIDE SEQUENCE [LARGE SCALE GENOMIC DNA]</scope>
    <source>
        <strain evidence="3 4">DSM 108282</strain>
    </source>
</reference>
<dbReference type="Gene3D" id="3.40.50.12780">
    <property type="entry name" value="N-terminal domain of ligase-like"/>
    <property type="match status" value="1"/>
</dbReference>
<name>A0A4S4KUH0_9APHY</name>
<dbReference type="Pfam" id="PF23562">
    <property type="entry name" value="AMP-binding_C_3"/>
    <property type="match status" value="1"/>
</dbReference>
<dbReference type="SUPFAM" id="SSF56801">
    <property type="entry name" value="Acetyl-CoA synthetase-like"/>
    <property type="match status" value="1"/>
</dbReference>
<dbReference type="EMBL" id="SGPJ01000010">
    <property type="protein sequence ID" value="THH02157.1"/>
    <property type="molecule type" value="Genomic_DNA"/>
</dbReference>
<protein>
    <recommendedName>
        <fullName evidence="2">AMP-dependent synthetase/ligase domain-containing protein</fullName>
    </recommendedName>
</protein>
<feature type="domain" description="AMP-dependent synthetase/ligase" evidence="2">
    <location>
        <begin position="25"/>
        <end position="330"/>
    </location>
</feature>
<evidence type="ECO:0000259" key="2">
    <source>
        <dbReference type="Pfam" id="PF00501"/>
    </source>
</evidence>
<organism evidence="3 4">
    <name type="scientific">Hermanssonia centrifuga</name>
    <dbReference type="NCBI Taxonomy" id="98765"/>
    <lineage>
        <taxon>Eukaryota</taxon>
        <taxon>Fungi</taxon>
        <taxon>Dikarya</taxon>
        <taxon>Basidiomycota</taxon>
        <taxon>Agaricomycotina</taxon>
        <taxon>Agaricomycetes</taxon>
        <taxon>Polyporales</taxon>
        <taxon>Meruliaceae</taxon>
        <taxon>Hermanssonia</taxon>
    </lineage>
</organism>
<dbReference type="AlphaFoldDB" id="A0A4S4KUH0"/>
<dbReference type="InterPro" id="IPR042099">
    <property type="entry name" value="ANL_N_sf"/>
</dbReference>
<evidence type="ECO:0000313" key="3">
    <source>
        <dbReference type="EMBL" id="THH02157.1"/>
    </source>
</evidence>
<dbReference type="PANTHER" id="PTHR43201:SF8">
    <property type="entry name" value="ACYL-COA SYNTHETASE FAMILY MEMBER 3"/>
    <property type="match status" value="1"/>
</dbReference>
<comment type="similarity">
    <text evidence="1">Belongs to the ATP-dependent AMP-binding enzyme family.</text>
</comment>
<evidence type="ECO:0000313" key="4">
    <source>
        <dbReference type="Proteomes" id="UP000309038"/>
    </source>
</evidence>
<dbReference type="InterPro" id="IPR000873">
    <property type="entry name" value="AMP-dep_synth/lig_dom"/>
</dbReference>
<dbReference type="GO" id="GO:0006631">
    <property type="term" value="P:fatty acid metabolic process"/>
    <property type="evidence" value="ECO:0007669"/>
    <property type="project" value="TreeGrafter"/>
</dbReference>
<keyword evidence="4" id="KW-1185">Reference proteome</keyword>
<accession>A0A4S4KUH0</accession>
<gene>
    <name evidence="3" type="ORF">EW026_g696</name>
</gene>